<keyword evidence="1" id="KW-0472">Membrane</keyword>
<dbReference type="EMBL" id="JAYKBW010000010">
    <property type="protein sequence ID" value="MEB3075549.1"/>
    <property type="molecule type" value="Genomic_DNA"/>
</dbReference>
<feature type="transmembrane region" description="Helical" evidence="1">
    <location>
        <begin position="232"/>
        <end position="252"/>
    </location>
</feature>
<accession>A0ABU5ZA49</accession>
<feature type="transmembrane region" description="Helical" evidence="1">
    <location>
        <begin position="451"/>
        <end position="469"/>
    </location>
</feature>
<feature type="transmembrane region" description="Helical" evidence="1">
    <location>
        <begin position="285"/>
        <end position="302"/>
    </location>
</feature>
<feature type="transmembrane region" description="Helical" evidence="1">
    <location>
        <begin position="390"/>
        <end position="409"/>
    </location>
</feature>
<feature type="transmembrane region" description="Helical" evidence="1">
    <location>
        <begin position="176"/>
        <end position="197"/>
    </location>
</feature>
<feature type="transmembrane region" description="Helical" evidence="1">
    <location>
        <begin position="209"/>
        <end position="225"/>
    </location>
</feature>
<dbReference type="Proteomes" id="UP001311730">
    <property type="component" value="Unassembled WGS sequence"/>
</dbReference>
<sequence length="831" mass="96148">MSSEDKWALLDGKLDGILRNQSYITQKVLLIQRQLEQLTTPTTVKGSVPKSKVEFQPVTEEEVIPLVNKNTEIPKEEKVEILKEEKVEVPKVEQETPQKEVEEKPISVEKVAPVEEKVATEKVTHEEKPIQKVAIEAPITPNKVEASASKEKNEPVIEWPKLIKKEDWERFIGGNLFNKIGIAIILIGVFIGVKYSIEHDLISPTMRVILGYLVGGALFGVGYYLKPKYEKFSAVLVSGAMAIFYFLTYVAYDFYQMYPIGVAFALMFFVTVATIWFALNYNQQIIALIGMVGGYAVPFLLSNGGGHVWVLLSYVAFINVGILVISFYKQWRWLYHSAFVFTWALYLTLHVFKYEDNQGLYFSFLLIYYLIFHFAFIVRKLWAKDTFTIGDILILLSNTLLFYSFGLTFTFENVFAQTRDYLTIFTLANALFHFLVYFYTRSRGASKELKYLSLILAISFITIAIPIYFKGVWITLFWTMEAGGLFWVGRSQKIRMYEVISYILLPLATSSLWSNWLEMQELVASTPEKVTAFLNTTFLNSLLYVGIVAGISYVNSRYREKASETFDYVINVLLFIVLYATFYIEIYNYWAIRINQYTVEVDTEIKLYDSLHYFKQMWLIVYTVTYFALFTWIDTRYIRKEKILFNNLAFNLVIAIIMLTQGLYLLSELRGLYLTYMPNMMYIAIRYIALSAFALLLWQTYKLLDTEAINFKNKKVRDLVLYGVVLWVVSSEWLHWTELLGATSNYKLGLSILWVSYGVFMLVKGIHQGKSYMRIASISLILFTLVKLFFYDIAHLSTISRVVVLVVLGVLLMIASFLYVKYDKKIGNNDK</sequence>
<evidence type="ECO:0000313" key="3">
    <source>
        <dbReference type="Proteomes" id="UP001311730"/>
    </source>
</evidence>
<feature type="transmembrane region" description="Helical" evidence="1">
    <location>
        <begin position="333"/>
        <end position="352"/>
    </location>
</feature>
<keyword evidence="3" id="KW-1185">Reference proteome</keyword>
<feature type="transmembrane region" description="Helical" evidence="1">
    <location>
        <begin position="616"/>
        <end position="633"/>
    </location>
</feature>
<feature type="transmembrane region" description="Helical" evidence="1">
    <location>
        <begin position="258"/>
        <end position="278"/>
    </location>
</feature>
<dbReference type="PANTHER" id="PTHR38434">
    <property type="entry name" value="BLL2549 PROTEIN"/>
    <property type="match status" value="1"/>
</dbReference>
<keyword evidence="1" id="KW-1133">Transmembrane helix</keyword>
<evidence type="ECO:0000313" key="2">
    <source>
        <dbReference type="EMBL" id="MEB3075549.1"/>
    </source>
</evidence>
<keyword evidence="1" id="KW-0812">Transmembrane</keyword>
<protein>
    <submittedName>
        <fullName evidence="2">DUF2339 domain-containing protein</fullName>
    </submittedName>
</protein>
<feature type="transmembrane region" description="Helical" evidence="1">
    <location>
        <begin position="358"/>
        <end position="378"/>
    </location>
</feature>
<feature type="transmembrane region" description="Helical" evidence="1">
    <location>
        <begin position="645"/>
        <end position="667"/>
    </location>
</feature>
<feature type="transmembrane region" description="Helical" evidence="1">
    <location>
        <begin position="679"/>
        <end position="698"/>
    </location>
</feature>
<dbReference type="Pfam" id="PF10101">
    <property type="entry name" value="DUF2339"/>
    <property type="match status" value="1"/>
</dbReference>
<feature type="transmembrane region" description="Helical" evidence="1">
    <location>
        <begin position="308"/>
        <end position="328"/>
    </location>
</feature>
<reference evidence="2 3" key="1">
    <citation type="submission" date="2023-12" db="EMBL/GenBank/DDBJ databases">
        <title>Genomic sequences of Capnocytophaga and Parvimonas strains.</title>
        <authorList>
            <person name="Watt R.M."/>
            <person name="Wang M."/>
            <person name="Yang T."/>
            <person name="Tong W.M."/>
        </authorList>
    </citation>
    <scope>NUCLEOTIDE SEQUENCE [LARGE SCALE GENOMIC DNA]</scope>
    <source>
        <strain evidence="2 3">CCUG 13096</strain>
    </source>
</reference>
<feature type="transmembrane region" description="Helical" evidence="1">
    <location>
        <begin position="475"/>
        <end position="492"/>
    </location>
</feature>
<feature type="transmembrane region" description="Helical" evidence="1">
    <location>
        <begin position="719"/>
        <end position="736"/>
    </location>
</feature>
<feature type="transmembrane region" description="Helical" evidence="1">
    <location>
        <begin position="799"/>
        <end position="820"/>
    </location>
</feature>
<organism evidence="2 3">
    <name type="scientific">Capnocytophaga gingivalis</name>
    <dbReference type="NCBI Taxonomy" id="1017"/>
    <lineage>
        <taxon>Bacteria</taxon>
        <taxon>Pseudomonadati</taxon>
        <taxon>Bacteroidota</taxon>
        <taxon>Flavobacteriia</taxon>
        <taxon>Flavobacteriales</taxon>
        <taxon>Flavobacteriaceae</taxon>
        <taxon>Capnocytophaga</taxon>
    </lineage>
</organism>
<feature type="transmembrane region" description="Helical" evidence="1">
    <location>
        <begin position="499"/>
        <end position="517"/>
    </location>
</feature>
<proteinExistence type="predicted"/>
<evidence type="ECO:0000256" key="1">
    <source>
        <dbReference type="SAM" id="Phobius"/>
    </source>
</evidence>
<feature type="transmembrane region" description="Helical" evidence="1">
    <location>
        <begin position="568"/>
        <end position="590"/>
    </location>
</feature>
<name>A0ABU5ZA49_9FLAO</name>
<feature type="transmembrane region" description="Helical" evidence="1">
    <location>
        <begin position="775"/>
        <end position="793"/>
    </location>
</feature>
<feature type="transmembrane region" description="Helical" evidence="1">
    <location>
        <begin position="537"/>
        <end position="556"/>
    </location>
</feature>
<feature type="transmembrane region" description="Helical" evidence="1">
    <location>
        <begin position="748"/>
        <end position="763"/>
    </location>
</feature>
<feature type="transmembrane region" description="Helical" evidence="1">
    <location>
        <begin position="421"/>
        <end position="439"/>
    </location>
</feature>
<dbReference type="InterPro" id="IPR019286">
    <property type="entry name" value="DUF2339_TM"/>
</dbReference>
<dbReference type="PANTHER" id="PTHR38434:SF1">
    <property type="entry name" value="BLL2549 PROTEIN"/>
    <property type="match status" value="1"/>
</dbReference>
<comment type="caution">
    <text evidence="2">The sequence shown here is derived from an EMBL/GenBank/DDBJ whole genome shotgun (WGS) entry which is preliminary data.</text>
</comment>
<gene>
    <name evidence="2" type="ORF">VJJ08_09600</name>
</gene>
<dbReference type="RefSeq" id="WP_323983725.1">
    <property type="nucleotide sequence ID" value="NZ_JAYKBW010000010.1"/>
</dbReference>